<proteinExistence type="predicted"/>
<dbReference type="AlphaFoldDB" id="A0A8T2NQR2"/>
<organism evidence="1 2">
    <name type="scientific">Albula glossodonta</name>
    <name type="common">roundjaw bonefish</name>
    <dbReference type="NCBI Taxonomy" id="121402"/>
    <lineage>
        <taxon>Eukaryota</taxon>
        <taxon>Metazoa</taxon>
        <taxon>Chordata</taxon>
        <taxon>Craniata</taxon>
        <taxon>Vertebrata</taxon>
        <taxon>Euteleostomi</taxon>
        <taxon>Actinopterygii</taxon>
        <taxon>Neopterygii</taxon>
        <taxon>Teleostei</taxon>
        <taxon>Albuliformes</taxon>
        <taxon>Albulidae</taxon>
        <taxon>Albula</taxon>
    </lineage>
</organism>
<sequence length="210" mass="22314">MVAPSLPHFNPTGGRVAGFAGAVQAALLREQNALNIGRLASNNELAAIRFRIFAHGRQCGVAGAELDFTVGLRSLLKGPTAMVLWLDWGLNHQPQGLLAPASPAFQTAPELSGKLSIFQAREREIWAFEGTQSRTLLAPSESLSACALKSFQGDSERMTAEVGHGALNGVVMERGTSEPPNDSLSCQARFSLHLSSPSVFSVSPQGDFSK</sequence>
<protein>
    <submittedName>
        <fullName evidence="1">Uncharacterized protein</fullName>
    </submittedName>
</protein>
<dbReference type="Proteomes" id="UP000824540">
    <property type="component" value="Unassembled WGS sequence"/>
</dbReference>
<reference evidence="1" key="1">
    <citation type="thesis" date="2021" institute="BYU ScholarsArchive" country="Provo, UT, USA">
        <title>Applications of and Algorithms for Genome Assembly and Genomic Analyses with an Emphasis on Marine Teleosts.</title>
        <authorList>
            <person name="Pickett B.D."/>
        </authorList>
    </citation>
    <scope>NUCLEOTIDE SEQUENCE</scope>
    <source>
        <strain evidence="1">HI-2016</strain>
    </source>
</reference>
<comment type="caution">
    <text evidence="1">The sequence shown here is derived from an EMBL/GenBank/DDBJ whole genome shotgun (WGS) entry which is preliminary data.</text>
</comment>
<evidence type="ECO:0000313" key="2">
    <source>
        <dbReference type="Proteomes" id="UP000824540"/>
    </source>
</evidence>
<gene>
    <name evidence="1" type="ORF">JZ751_022267</name>
</gene>
<dbReference type="EMBL" id="JAFBMS010000048">
    <property type="protein sequence ID" value="KAG9339952.1"/>
    <property type="molecule type" value="Genomic_DNA"/>
</dbReference>
<evidence type="ECO:0000313" key="1">
    <source>
        <dbReference type="EMBL" id="KAG9339952.1"/>
    </source>
</evidence>
<name>A0A8T2NQR2_9TELE</name>
<keyword evidence="2" id="KW-1185">Reference proteome</keyword>
<accession>A0A8T2NQR2</accession>